<dbReference type="SMART" id="SM00360">
    <property type="entry name" value="RRM"/>
    <property type="match status" value="3"/>
</dbReference>
<dbReference type="eggNOG" id="KOG0145">
    <property type="taxonomic scope" value="Eukaryota"/>
</dbReference>
<evidence type="ECO:0000259" key="4">
    <source>
        <dbReference type="PROSITE" id="PS50102"/>
    </source>
</evidence>
<dbReference type="GeneID" id="5001112"/>
<dbReference type="Gene3D" id="3.30.70.330">
    <property type="match status" value="3"/>
</dbReference>
<dbReference type="InterPro" id="IPR035979">
    <property type="entry name" value="RBD_domain_sf"/>
</dbReference>
<feature type="domain" description="RRM" evidence="4">
    <location>
        <begin position="115"/>
        <end position="193"/>
    </location>
</feature>
<dbReference type="Proteomes" id="UP000001568">
    <property type="component" value="Chromosome 3"/>
</dbReference>
<dbReference type="SUPFAM" id="SSF54928">
    <property type="entry name" value="RNA-binding domain, RBD"/>
    <property type="match status" value="2"/>
</dbReference>
<dbReference type="Gramene" id="ABO95226">
    <property type="protein sequence ID" value="ABO95226"/>
    <property type="gene ID" value="OSTLU_34381"/>
</dbReference>
<protein>
    <recommendedName>
        <fullName evidence="4">RRM domain-containing protein</fullName>
    </recommendedName>
</protein>
<dbReference type="InterPro" id="IPR000504">
    <property type="entry name" value="RRM_dom"/>
</dbReference>
<dbReference type="PROSITE" id="PS50102">
    <property type="entry name" value="RRM"/>
    <property type="match status" value="3"/>
</dbReference>
<dbReference type="OrthoDB" id="266138at2759"/>
<feature type="domain" description="RRM" evidence="4">
    <location>
        <begin position="237"/>
        <end position="312"/>
    </location>
</feature>
<reference evidence="5 6" key="1">
    <citation type="journal article" date="2007" name="Proc. Natl. Acad. Sci. U.S.A.">
        <title>The tiny eukaryote Ostreococcus provides genomic insights into the paradox of plankton speciation.</title>
        <authorList>
            <person name="Palenik B."/>
            <person name="Grimwood J."/>
            <person name="Aerts A."/>
            <person name="Rouze P."/>
            <person name="Salamov A."/>
            <person name="Putnam N."/>
            <person name="Dupont C."/>
            <person name="Jorgensen R."/>
            <person name="Derelle E."/>
            <person name="Rombauts S."/>
            <person name="Zhou K."/>
            <person name="Otillar R."/>
            <person name="Merchant S.S."/>
            <person name="Podell S."/>
            <person name="Gaasterland T."/>
            <person name="Napoli C."/>
            <person name="Gendler K."/>
            <person name="Manuell A."/>
            <person name="Tai V."/>
            <person name="Vallon O."/>
            <person name="Piganeau G."/>
            <person name="Jancek S."/>
            <person name="Heijde M."/>
            <person name="Jabbari K."/>
            <person name="Bowler C."/>
            <person name="Lohr M."/>
            <person name="Robbens S."/>
            <person name="Werner G."/>
            <person name="Dubchak I."/>
            <person name="Pazour G.J."/>
            <person name="Ren Q."/>
            <person name="Paulsen I."/>
            <person name="Delwiche C."/>
            <person name="Schmutz J."/>
            <person name="Rokhsar D."/>
            <person name="Van de Peer Y."/>
            <person name="Moreau H."/>
            <person name="Grigoriev I.V."/>
        </authorList>
    </citation>
    <scope>NUCLEOTIDE SEQUENCE [LARGE SCALE GENOMIC DNA]</scope>
    <source>
        <strain evidence="5 6">CCE9901</strain>
    </source>
</reference>
<dbReference type="InterPro" id="IPR012677">
    <property type="entry name" value="Nucleotide-bd_a/b_plait_sf"/>
</dbReference>
<name>A4RUB8_OSTLU</name>
<accession>A4RUB8</accession>
<evidence type="ECO:0000256" key="2">
    <source>
        <dbReference type="ARBA" id="ARBA00022884"/>
    </source>
</evidence>
<gene>
    <name evidence="5" type="ORF">OSTLU_34381</name>
</gene>
<dbReference type="GO" id="GO:0003723">
    <property type="term" value="F:RNA binding"/>
    <property type="evidence" value="ECO:0007669"/>
    <property type="project" value="UniProtKB-UniRule"/>
</dbReference>
<evidence type="ECO:0000256" key="1">
    <source>
        <dbReference type="ARBA" id="ARBA00022737"/>
    </source>
</evidence>
<feature type="domain" description="RRM" evidence="4">
    <location>
        <begin position="20"/>
        <end position="98"/>
    </location>
</feature>
<evidence type="ECO:0000313" key="6">
    <source>
        <dbReference type="Proteomes" id="UP000001568"/>
    </source>
</evidence>
<evidence type="ECO:0000313" key="5">
    <source>
        <dbReference type="EMBL" id="ABO95226.1"/>
    </source>
</evidence>
<dbReference type="AlphaFoldDB" id="A4RUB8"/>
<dbReference type="PANTHER" id="PTHR24012">
    <property type="entry name" value="RNA BINDING PROTEIN"/>
    <property type="match status" value="1"/>
</dbReference>
<sequence>MYSDGQGYAATTPSSSRKHANLYVKNISERVDELTLRRLFEACGEVQSCCVIRDVSTNKSRGFGFVKFVSTARAEDAIERFNGKEYAGKMLEVKFANTDGESDGAGGAANAPPSDNVYVKGLPPSWTHDDLKAFFTHFGHIVECRLLHANRSTSSGALIRFLRESEATAAVTRANGRLLVPNGPPLVVRYAEAQGKNNKHDFAALAVLGSSPSHKFDAPMQSHQKFASATSMAQGGATMCIQNLPPAADELFLYKTFAPFGAINSVQIVRDDWTGLCSGVAVINFRSYSDACDAQRASQNGKSRLSISVQLQTANLANF</sequence>
<dbReference type="Pfam" id="PF00076">
    <property type="entry name" value="RRM_1"/>
    <property type="match status" value="3"/>
</dbReference>
<dbReference type="OMA" id="NEYGPDE"/>
<dbReference type="HOGENOM" id="CLU_878095_0_0_1"/>
<dbReference type="RefSeq" id="XP_001416933.1">
    <property type="nucleotide sequence ID" value="XM_001416896.1"/>
</dbReference>
<keyword evidence="6" id="KW-1185">Reference proteome</keyword>
<dbReference type="EMBL" id="CP000583">
    <property type="protein sequence ID" value="ABO95226.1"/>
    <property type="molecule type" value="Genomic_DNA"/>
</dbReference>
<dbReference type="STRING" id="436017.A4RUB8"/>
<dbReference type="KEGG" id="olu:OSTLU_34381"/>
<proteinExistence type="predicted"/>
<dbReference type="CDD" id="cd00590">
    <property type="entry name" value="RRM_SF"/>
    <property type="match status" value="1"/>
</dbReference>
<evidence type="ECO:0000256" key="3">
    <source>
        <dbReference type="PROSITE-ProRule" id="PRU00176"/>
    </source>
</evidence>
<keyword evidence="2 3" id="KW-0694">RNA-binding</keyword>
<organism evidence="5 6">
    <name type="scientific">Ostreococcus lucimarinus (strain CCE9901)</name>
    <dbReference type="NCBI Taxonomy" id="436017"/>
    <lineage>
        <taxon>Eukaryota</taxon>
        <taxon>Viridiplantae</taxon>
        <taxon>Chlorophyta</taxon>
        <taxon>Mamiellophyceae</taxon>
        <taxon>Mamiellales</taxon>
        <taxon>Bathycoccaceae</taxon>
        <taxon>Ostreococcus</taxon>
    </lineage>
</organism>
<keyword evidence="1" id="KW-0677">Repeat</keyword>